<dbReference type="InterPro" id="IPR016135">
    <property type="entry name" value="UBQ-conjugating_enzyme/RWD"/>
</dbReference>
<reference evidence="2" key="3">
    <citation type="submission" date="2018-12" db="EMBL/GenBank/DDBJ databases">
        <title>G10K-VGP greater horseshoe bat female genome, primary haplotype.</title>
        <authorList>
            <person name="Teeling E."/>
            <person name="Myers G."/>
            <person name="Vernes S."/>
            <person name="Pippel M."/>
            <person name="Winkler S."/>
            <person name="Fedrigo O."/>
            <person name="Rhie A."/>
            <person name="Koren S."/>
            <person name="Phillippy A."/>
            <person name="Lewin H."/>
            <person name="Damas J."/>
            <person name="Howe K."/>
            <person name="Mountcastle J."/>
            <person name="Jarvis E.D."/>
        </authorList>
    </citation>
    <scope>NUCLEOTIDE SEQUENCE [LARGE SCALE GENOMIC DNA]</scope>
</reference>
<sequence>LSLTGKQIHKELSDLACEFPTLWFAGPVNNGMLHWQTTIMKSNDHPRESGRFFWQFIFLQTTLSKP</sequence>
<reference evidence="1" key="4">
    <citation type="submission" date="2025-08" db="UniProtKB">
        <authorList>
            <consortium name="Ensembl"/>
        </authorList>
    </citation>
    <scope>IDENTIFICATION</scope>
</reference>
<reference evidence="1 2" key="2">
    <citation type="journal article" date="2018" name="Annu Rev Anim Biosci">
        <title>Bat Biology, Genomes, and the Bat1K Project: To Generate Chromosome-Level Genomes for All Living Bat Species.</title>
        <authorList>
            <person name="Teeling E.C."/>
            <person name="Vernes S.C."/>
            <person name="Davalos L.M."/>
            <person name="Ray D.A."/>
            <person name="Gilbert M.T.P."/>
            <person name="Myers E."/>
        </authorList>
    </citation>
    <scope>NUCLEOTIDE SEQUENCE</scope>
</reference>
<dbReference type="Ensembl" id="ENSRFET00010034585.1">
    <property type="protein sequence ID" value="ENSRFEP00010031905.1"/>
    <property type="gene ID" value="ENSRFEG00010021080.1"/>
</dbReference>
<keyword evidence="2" id="KW-1185">Reference proteome</keyword>
<dbReference type="Gene3D" id="3.10.110.10">
    <property type="entry name" value="Ubiquitin Conjugating Enzyme"/>
    <property type="match status" value="1"/>
</dbReference>
<organism evidence="1 2">
    <name type="scientific">Rhinolophus ferrumequinum</name>
    <name type="common">Greater horseshoe bat</name>
    <dbReference type="NCBI Taxonomy" id="59479"/>
    <lineage>
        <taxon>Eukaryota</taxon>
        <taxon>Metazoa</taxon>
        <taxon>Chordata</taxon>
        <taxon>Craniata</taxon>
        <taxon>Vertebrata</taxon>
        <taxon>Euteleostomi</taxon>
        <taxon>Mammalia</taxon>
        <taxon>Eutheria</taxon>
        <taxon>Laurasiatheria</taxon>
        <taxon>Chiroptera</taxon>
        <taxon>Yinpterochiroptera</taxon>
        <taxon>Rhinolophoidea</taxon>
        <taxon>Rhinolophidae</taxon>
        <taxon>Rhinolophinae</taxon>
        <taxon>Rhinolophus</taxon>
    </lineage>
</organism>
<evidence type="ECO:0000313" key="2">
    <source>
        <dbReference type="Proteomes" id="UP000472240"/>
    </source>
</evidence>
<dbReference type="Proteomes" id="UP000472240">
    <property type="component" value="Chromosome 22"/>
</dbReference>
<dbReference type="AlphaFoldDB" id="A0A671G245"/>
<accession>A0A671G245</accession>
<evidence type="ECO:0000313" key="1">
    <source>
        <dbReference type="Ensembl" id="ENSRFEP00010031905.1"/>
    </source>
</evidence>
<name>A0A671G245_RHIFE</name>
<reference evidence="1" key="5">
    <citation type="submission" date="2025-09" db="UniProtKB">
        <authorList>
            <consortium name="Ensembl"/>
        </authorList>
    </citation>
    <scope>IDENTIFICATION</scope>
</reference>
<proteinExistence type="predicted"/>
<protein>
    <recommendedName>
        <fullName evidence="3">UBC core domain-containing protein</fullName>
    </recommendedName>
</protein>
<dbReference type="GeneTree" id="ENSGT00950000186073"/>
<dbReference type="InParanoid" id="A0A671G245"/>
<evidence type="ECO:0008006" key="3">
    <source>
        <dbReference type="Google" id="ProtNLM"/>
    </source>
</evidence>
<reference evidence="1 2" key="1">
    <citation type="journal article" date="2015" name="Annu Rev Anim Biosci">
        <title>The Genome 10K Project: a way forward.</title>
        <authorList>
            <person name="Koepfli K.P."/>
            <person name="Paten B."/>
            <person name="O'Brien S.J."/>
            <person name="Koepfli K.P."/>
            <person name="Paten B."/>
            <person name="Antunes A."/>
            <person name="Belov K."/>
            <person name="Bustamante C."/>
            <person name="Castoe T.A."/>
            <person name="Clawson H."/>
            <person name="Crawford A.J."/>
            <person name="Diekhans M."/>
            <person name="Distel D."/>
            <person name="Durbin R."/>
            <person name="Earl D."/>
            <person name="Fujita M.K."/>
            <person name="Gamble T."/>
            <person name="Georges A."/>
            <person name="Gemmell N."/>
            <person name="Gilbert M.T."/>
            <person name="Graves J.M."/>
            <person name="Green R.E."/>
            <person name="Hickey G."/>
            <person name="Jarvis E.D."/>
            <person name="Johnson W."/>
            <person name="Komissarov A."/>
            <person name="Korf I."/>
            <person name="Kuhn R."/>
            <person name="Larkin D.M."/>
            <person name="Lewin H."/>
            <person name="Lopez J.V."/>
            <person name="Ma J."/>
            <person name="Marques-Bonet T."/>
            <person name="Miller W."/>
            <person name="Murphy R."/>
            <person name="Pevzner P."/>
            <person name="Shapiro B."/>
            <person name="Steiner C."/>
            <person name="Tamazian G."/>
            <person name="Venkatesh B."/>
            <person name="Wang J."/>
            <person name="Wayne R."/>
            <person name="Wiley E."/>
            <person name="Yang H."/>
            <person name="Zhang G."/>
            <person name="Haussler D."/>
            <person name="Ryder O."/>
            <person name="O'Brien S.J."/>
        </authorList>
    </citation>
    <scope>NUCLEOTIDE SEQUENCE</scope>
</reference>
<dbReference type="SUPFAM" id="SSF54495">
    <property type="entry name" value="UBC-like"/>
    <property type="match status" value="1"/>
</dbReference>